<comment type="caution">
    <text evidence="6">The sequence shown here is derived from an EMBL/GenBank/DDBJ whole genome shotgun (WGS) entry which is preliminary data.</text>
</comment>
<dbReference type="InterPro" id="IPR000847">
    <property type="entry name" value="LysR_HTH_N"/>
</dbReference>
<dbReference type="Gene3D" id="1.10.10.10">
    <property type="entry name" value="Winged helix-like DNA-binding domain superfamily/Winged helix DNA-binding domain"/>
    <property type="match status" value="1"/>
</dbReference>
<dbReference type="PROSITE" id="PS50931">
    <property type="entry name" value="HTH_LYSR"/>
    <property type="match status" value="1"/>
</dbReference>
<keyword evidence="4" id="KW-0804">Transcription</keyword>
<dbReference type="Proteomes" id="UP000248021">
    <property type="component" value="Unassembled WGS sequence"/>
</dbReference>
<dbReference type="PRINTS" id="PR00039">
    <property type="entry name" value="HTHLYSR"/>
</dbReference>
<dbReference type="GO" id="GO:0003677">
    <property type="term" value="F:DNA binding"/>
    <property type="evidence" value="ECO:0007669"/>
    <property type="project" value="UniProtKB-KW"/>
</dbReference>
<comment type="similarity">
    <text evidence="1">Belongs to the LysR transcriptional regulatory family.</text>
</comment>
<proteinExistence type="inferred from homology"/>
<dbReference type="InterPro" id="IPR036388">
    <property type="entry name" value="WH-like_DNA-bd_sf"/>
</dbReference>
<dbReference type="InterPro" id="IPR050950">
    <property type="entry name" value="HTH-type_LysR_regulators"/>
</dbReference>
<evidence type="ECO:0000256" key="4">
    <source>
        <dbReference type="ARBA" id="ARBA00023163"/>
    </source>
</evidence>
<dbReference type="Pfam" id="PF03466">
    <property type="entry name" value="LysR_substrate"/>
    <property type="match status" value="1"/>
</dbReference>
<organism evidence="6 7">
    <name type="scientific">Chelatococcus asaccharovorans</name>
    <dbReference type="NCBI Taxonomy" id="28210"/>
    <lineage>
        <taxon>Bacteria</taxon>
        <taxon>Pseudomonadati</taxon>
        <taxon>Pseudomonadota</taxon>
        <taxon>Alphaproteobacteria</taxon>
        <taxon>Hyphomicrobiales</taxon>
        <taxon>Chelatococcaceae</taxon>
        <taxon>Chelatococcus</taxon>
    </lineage>
</organism>
<evidence type="ECO:0000313" key="6">
    <source>
        <dbReference type="EMBL" id="PXW63110.1"/>
    </source>
</evidence>
<dbReference type="Gene3D" id="3.40.190.290">
    <property type="match status" value="1"/>
</dbReference>
<evidence type="ECO:0000259" key="5">
    <source>
        <dbReference type="PROSITE" id="PS50931"/>
    </source>
</evidence>
<dbReference type="PANTHER" id="PTHR30419">
    <property type="entry name" value="HTH-TYPE TRANSCRIPTIONAL REGULATOR YBHD"/>
    <property type="match status" value="1"/>
</dbReference>
<evidence type="ECO:0000256" key="1">
    <source>
        <dbReference type="ARBA" id="ARBA00009437"/>
    </source>
</evidence>
<keyword evidence="7" id="KW-1185">Reference proteome</keyword>
<dbReference type="AlphaFoldDB" id="A0A2V3UDM7"/>
<dbReference type="GO" id="GO:0005829">
    <property type="term" value="C:cytosol"/>
    <property type="evidence" value="ECO:0007669"/>
    <property type="project" value="TreeGrafter"/>
</dbReference>
<protein>
    <submittedName>
        <fullName evidence="6">LysR family transcriptional regulator</fullName>
    </submittedName>
</protein>
<dbReference type="InterPro" id="IPR036390">
    <property type="entry name" value="WH_DNA-bd_sf"/>
</dbReference>
<dbReference type="SUPFAM" id="SSF46785">
    <property type="entry name" value="Winged helix' DNA-binding domain"/>
    <property type="match status" value="1"/>
</dbReference>
<reference evidence="6 7" key="1">
    <citation type="submission" date="2018-05" db="EMBL/GenBank/DDBJ databases">
        <title>Genomic Encyclopedia of Type Strains, Phase IV (KMG-IV): sequencing the most valuable type-strain genomes for metagenomic binning, comparative biology and taxonomic classification.</title>
        <authorList>
            <person name="Goeker M."/>
        </authorList>
    </citation>
    <scope>NUCLEOTIDE SEQUENCE [LARGE SCALE GENOMIC DNA]</scope>
    <source>
        <strain evidence="6 7">DSM 6462</strain>
    </source>
</reference>
<gene>
    <name evidence="6" type="ORF">C7450_10225</name>
</gene>
<dbReference type="SUPFAM" id="SSF53850">
    <property type="entry name" value="Periplasmic binding protein-like II"/>
    <property type="match status" value="1"/>
</dbReference>
<keyword evidence="3" id="KW-0238">DNA-binding</keyword>
<evidence type="ECO:0000256" key="2">
    <source>
        <dbReference type="ARBA" id="ARBA00023015"/>
    </source>
</evidence>
<sequence length="301" mass="33250">MDLRQLEYFLRVAQRGNISLAAAELNITQPTLTKSIRLLEDELGVKLLERLPRGVALTDVGLRLLRHAEAVHVQVKDASREIASLRSGTFGVVAIGAGPAWLRRNLPQAVAEVLKQHPGIQLRVEGGFDEALFRALRDGELDFVVAELPSPEDRRDVEVIPLTADNLGVVCRAGHPLARRRRIPMRDLLPFPWVMPPRMTRAHRRFDALFVAHDLPPPTSSLETGSLAFLINVLLHSDALTFTVSKSLSTREGKDLVMLDVPDLTVRREAGIVIRRGGWLSPAAQHVADALKAICATEPEN</sequence>
<dbReference type="OrthoDB" id="7809623at2"/>
<dbReference type="GO" id="GO:0003700">
    <property type="term" value="F:DNA-binding transcription factor activity"/>
    <property type="evidence" value="ECO:0007669"/>
    <property type="project" value="InterPro"/>
</dbReference>
<dbReference type="PANTHER" id="PTHR30419:SF8">
    <property type="entry name" value="NITROGEN ASSIMILATION TRANSCRIPTIONAL ACTIVATOR-RELATED"/>
    <property type="match status" value="1"/>
</dbReference>
<keyword evidence="2" id="KW-0805">Transcription regulation</keyword>
<dbReference type="EMBL" id="QJJK01000002">
    <property type="protein sequence ID" value="PXW63110.1"/>
    <property type="molecule type" value="Genomic_DNA"/>
</dbReference>
<accession>A0A2V3UDM7</accession>
<evidence type="ECO:0000313" key="7">
    <source>
        <dbReference type="Proteomes" id="UP000248021"/>
    </source>
</evidence>
<feature type="domain" description="HTH lysR-type" evidence="5">
    <location>
        <begin position="1"/>
        <end position="58"/>
    </location>
</feature>
<name>A0A2V3UDM7_9HYPH</name>
<dbReference type="InterPro" id="IPR005119">
    <property type="entry name" value="LysR_subst-bd"/>
</dbReference>
<dbReference type="RefSeq" id="WP_146227261.1">
    <property type="nucleotide sequence ID" value="NZ_JAHBRY010000002.1"/>
</dbReference>
<evidence type="ECO:0000256" key="3">
    <source>
        <dbReference type="ARBA" id="ARBA00023125"/>
    </source>
</evidence>
<dbReference type="FunFam" id="1.10.10.10:FF:000001">
    <property type="entry name" value="LysR family transcriptional regulator"/>
    <property type="match status" value="1"/>
</dbReference>
<dbReference type="Pfam" id="PF00126">
    <property type="entry name" value="HTH_1"/>
    <property type="match status" value="1"/>
</dbReference>